<evidence type="ECO:0000313" key="2">
    <source>
        <dbReference type="Proteomes" id="UP000223759"/>
    </source>
</evidence>
<dbReference type="NCBIfam" id="NF008009">
    <property type="entry name" value="PRK10738.1"/>
    <property type="match status" value="1"/>
</dbReference>
<sequence>MKAKINWLGECAFAGEASSGHTVIMDGPPDFGGQNRGARPMELLLLGLGGCTAFDVVQILRKSRQEVTDCQLSIEAERAETDPKVFTRIHIHYRVVGRNLNEKQVARAVSLSAEKYCSASIMLGKTAEISHEYSLHEAEAS</sequence>
<dbReference type="Pfam" id="PF02566">
    <property type="entry name" value="OsmC"/>
    <property type="match status" value="1"/>
</dbReference>
<evidence type="ECO:0000313" key="1">
    <source>
        <dbReference type="EMBL" id="SIT70697.1"/>
    </source>
</evidence>
<proteinExistence type="predicted"/>
<dbReference type="PANTHER" id="PTHR34352:SF1">
    <property type="entry name" value="PROTEIN YHFA"/>
    <property type="match status" value="1"/>
</dbReference>
<dbReference type="InterPro" id="IPR015946">
    <property type="entry name" value="KH_dom-like_a/b"/>
</dbReference>
<keyword evidence="2" id="KW-1185">Reference proteome</keyword>
<dbReference type="InterPro" id="IPR036102">
    <property type="entry name" value="OsmC/Ohrsf"/>
</dbReference>
<dbReference type="AlphaFoldDB" id="A0A1R3W066"/>
<protein>
    <submittedName>
        <fullName evidence="1">Putative redox protein</fullName>
    </submittedName>
</protein>
<dbReference type="InterPro" id="IPR003718">
    <property type="entry name" value="OsmC/Ohr_fam"/>
</dbReference>
<reference evidence="1 2" key="1">
    <citation type="submission" date="2017-01" db="EMBL/GenBank/DDBJ databases">
        <authorList>
            <person name="Mah S.A."/>
            <person name="Swanson W.J."/>
            <person name="Moy G.W."/>
            <person name="Vacquier V.D."/>
        </authorList>
    </citation>
    <scope>NUCLEOTIDE SEQUENCE [LARGE SCALE GENOMIC DNA]</scope>
    <source>
        <strain evidence="1 2">M9</strain>
    </source>
</reference>
<dbReference type="RefSeq" id="WP_076755751.1">
    <property type="nucleotide sequence ID" value="NZ_CP023018.1"/>
</dbReference>
<name>A0A1R3W066_9GAMM</name>
<dbReference type="OrthoDB" id="9804010at2"/>
<accession>A0A1R3W066</accession>
<dbReference type="PANTHER" id="PTHR34352">
    <property type="entry name" value="PROTEIN YHFA"/>
    <property type="match status" value="1"/>
</dbReference>
<gene>
    <name evidence="1" type="ORF">SAMN05216526_1376</name>
</gene>
<dbReference type="EMBL" id="FTPK01000002">
    <property type="protein sequence ID" value="SIT70697.1"/>
    <property type="molecule type" value="Genomic_DNA"/>
</dbReference>
<dbReference type="STRING" id="233100.SAMN05216526_1376"/>
<organism evidence="1 2">
    <name type="scientific">Ectothiorhodosinus mongolicus</name>
    <dbReference type="NCBI Taxonomy" id="233100"/>
    <lineage>
        <taxon>Bacteria</taxon>
        <taxon>Pseudomonadati</taxon>
        <taxon>Pseudomonadota</taxon>
        <taxon>Gammaproteobacteria</taxon>
        <taxon>Chromatiales</taxon>
        <taxon>Ectothiorhodospiraceae</taxon>
        <taxon>Ectothiorhodosinus</taxon>
    </lineage>
</organism>
<dbReference type="SUPFAM" id="SSF82784">
    <property type="entry name" value="OsmC-like"/>
    <property type="match status" value="1"/>
</dbReference>
<dbReference type="Proteomes" id="UP000223759">
    <property type="component" value="Unassembled WGS sequence"/>
</dbReference>
<dbReference type="Gene3D" id="2.20.25.10">
    <property type="match status" value="1"/>
</dbReference>
<dbReference type="Gene3D" id="3.30.300.20">
    <property type="match status" value="1"/>
</dbReference>